<keyword evidence="5 9" id="KW-0812">Transmembrane</keyword>
<accession>A0A1G5FB73</accession>
<feature type="transmembrane region" description="Helical" evidence="9">
    <location>
        <begin position="279"/>
        <end position="298"/>
    </location>
</feature>
<dbReference type="STRING" id="1120976.SAMN03080606_01363"/>
<dbReference type="RefSeq" id="WP_091541496.1">
    <property type="nucleotide sequence ID" value="NZ_FMUS01000007.1"/>
</dbReference>
<evidence type="ECO:0000313" key="11">
    <source>
        <dbReference type="EMBL" id="SCY36496.1"/>
    </source>
</evidence>
<feature type="transmembrane region" description="Helical" evidence="9">
    <location>
        <begin position="170"/>
        <end position="192"/>
    </location>
</feature>
<evidence type="ECO:0000256" key="1">
    <source>
        <dbReference type="ARBA" id="ARBA00004651"/>
    </source>
</evidence>
<organism evidence="11 12">
    <name type="scientific">Alkaliphilus peptidifermentans DSM 18978</name>
    <dbReference type="NCBI Taxonomy" id="1120976"/>
    <lineage>
        <taxon>Bacteria</taxon>
        <taxon>Bacillati</taxon>
        <taxon>Bacillota</taxon>
        <taxon>Clostridia</taxon>
        <taxon>Peptostreptococcales</taxon>
        <taxon>Natronincolaceae</taxon>
        <taxon>Alkaliphilus</taxon>
    </lineage>
</organism>
<dbReference type="InterPro" id="IPR051088">
    <property type="entry name" value="PTS_Sugar-EIIC/EIIB"/>
</dbReference>
<dbReference type="AlphaFoldDB" id="A0A1G5FB73"/>
<comment type="function">
    <text evidence="8">The phosphoenolpyruvate-dependent sugar phosphotransferase system (PTS), a major carbohydrate active -transport system, catalyzes the phosphorylation of incoming sugar substrates concomitant with their translocation across the cell membrane.</text>
</comment>
<feature type="transmembrane region" description="Helical" evidence="9">
    <location>
        <begin position="220"/>
        <end position="237"/>
    </location>
</feature>
<evidence type="ECO:0000256" key="8">
    <source>
        <dbReference type="PIRNR" id="PIRNR006351"/>
    </source>
</evidence>
<dbReference type="InterPro" id="IPR004501">
    <property type="entry name" value="PTS_EIIC_3"/>
</dbReference>
<name>A0A1G5FB73_9FIRM</name>
<evidence type="ECO:0000256" key="9">
    <source>
        <dbReference type="SAM" id="Phobius"/>
    </source>
</evidence>
<keyword evidence="4 8" id="KW-0762">Sugar transport</keyword>
<feature type="transmembrane region" description="Helical" evidence="9">
    <location>
        <begin position="31"/>
        <end position="49"/>
    </location>
</feature>
<feature type="transmembrane region" description="Helical" evidence="9">
    <location>
        <begin position="69"/>
        <end position="90"/>
    </location>
</feature>
<evidence type="ECO:0000256" key="5">
    <source>
        <dbReference type="ARBA" id="ARBA00022692"/>
    </source>
</evidence>
<keyword evidence="12" id="KW-1185">Reference proteome</keyword>
<dbReference type="PANTHER" id="PTHR33989:SF4">
    <property type="entry name" value="PTS SYSTEM N,N'-DIACETYLCHITOBIOSE-SPECIFIC EIIC COMPONENT"/>
    <property type="match status" value="1"/>
</dbReference>
<dbReference type="GO" id="GO:0008982">
    <property type="term" value="F:protein-N(PI)-phosphohistidine-sugar phosphotransferase activity"/>
    <property type="evidence" value="ECO:0007669"/>
    <property type="project" value="UniProtKB-UniRule"/>
</dbReference>
<feature type="transmembrane region" description="Helical" evidence="9">
    <location>
        <begin position="97"/>
        <end position="116"/>
    </location>
</feature>
<evidence type="ECO:0000256" key="4">
    <source>
        <dbReference type="ARBA" id="ARBA00022597"/>
    </source>
</evidence>
<dbReference type="GO" id="GO:1902815">
    <property type="term" value="P:N,N'-diacetylchitobiose import"/>
    <property type="evidence" value="ECO:0007669"/>
    <property type="project" value="TreeGrafter"/>
</dbReference>
<dbReference type="GO" id="GO:0009401">
    <property type="term" value="P:phosphoenolpyruvate-dependent sugar phosphotransferase system"/>
    <property type="evidence" value="ECO:0007669"/>
    <property type="project" value="InterPro"/>
</dbReference>
<evidence type="ECO:0000256" key="3">
    <source>
        <dbReference type="ARBA" id="ARBA00022475"/>
    </source>
</evidence>
<proteinExistence type="predicted"/>
<dbReference type="InterPro" id="IPR003352">
    <property type="entry name" value="PTS_EIIC"/>
</dbReference>
<evidence type="ECO:0000259" key="10">
    <source>
        <dbReference type="PROSITE" id="PS51105"/>
    </source>
</evidence>
<sequence>MKKFLEFMEKYFMPYAAKIGGQRHLIAIRDGFVAIMPLILAGSFAVLLNNTLVTWVPFFEFLRGINGNVWWGTFAIMTLLVVFSTGYSLAKGYDVDGLAAGLVSIGAFIAVTPQIHGDASWGYIHFGFLSATGLFTGLLVAILATEIFVKLTKRNIVIKMPDTVPPAVGRAFAAVIPGIAAVYVSATVAHLISTIGNTSLYDLIYNTIQVPLQGLGQGPISAMIAAMLINLFWFFGLHGANLLDPIMNTVYLPALLENADLIEQGLVATNNITRVFFDAYVHLGGSGATLALIAAIFIGTKKRKEYKEVAKLGLPNGIFQINEVMIFGLPIVLNPILFIPFFITPGILTLIAYIATATGLVPPTFVAIPWITPVGIGGFLATGGSIMGALLALFNFCVAVLIYLPFIKLADKYTEDKAEKSTI</sequence>
<keyword evidence="7 8" id="KW-0472">Membrane</keyword>
<evidence type="ECO:0000313" key="12">
    <source>
        <dbReference type="Proteomes" id="UP000198636"/>
    </source>
</evidence>
<feature type="domain" description="PTS EIIC type-3" evidence="10">
    <location>
        <begin position="8"/>
        <end position="406"/>
    </location>
</feature>
<protein>
    <recommendedName>
        <fullName evidence="8">Permease IIC component</fullName>
    </recommendedName>
</protein>
<reference evidence="11 12" key="1">
    <citation type="submission" date="2016-10" db="EMBL/GenBank/DDBJ databases">
        <authorList>
            <person name="de Groot N.N."/>
        </authorList>
    </citation>
    <scope>NUCLEOTIDE SEQUENCE [LARGE SCALE GENOMIC DNA]</scope>
    <source>
        <strain evidence="11 12">DSM 18978</strain>
    </source>
</reference>
<dbReference type="OrthoDB" id="1641940at2"/>
<dbReference type="PROSITE" id="PS51105">
    <property type="entry name" value="PTS_EIIC_TYPE_3"/>
    <property type="match status" value="1"/>
</dbReference>
<evidence type="ECO:0000256" key="6">
    <source>
        <dbReference type="ARBA" id="ARBA00022989"/>
    </source>
</evidence>
<dbReference type="PIRSF" id="PIRSF006351">
    <property type="entry name" value="PTS_EIIC-Cellobiose"/>
    <property type="match status" value="1"/>
</dbReference>
<evidence type="ECO:0000256" key="7">
    <source>
        <dbReference type="ARBA" id="ARBA00023136"/>
    </source>
</evidence>
<dbReference type="NCBIfam" id="TIGR00410">
    <property type="entry name" value="lacE"/>
    <property type="match status" value="1"/>
</dbReference>
<dbReference type="Proteomes" id="UP000198636">
    <property type="component" value="Unassembled WGS sequence"/>
</dbReference>
<keyword evidence="2 8" id="KW-0813">Transport</keyword>
<feature type="transmembrane region" description="Helical" evidence="9">
    <location>
        <begin position="122"/>
        <end position="149"/>
    </location>
</feature>
<feature type="transmembrane region" description="Helical" evidence="9">
    <location>
        <begin position="378"/>
        <end position="404"/>
    </location>
</feature>
<dbReference type="EMBL" id="FMUS01000007">
    <property type="protein sequence ID" value="SCY36496.1"/>
    <property type="molecule type" value="Genomic_DNA"/>
</dbReference>
<evidence type="ECO:0000256" key="2">
    <source>
        <dbReference type="ARBA" id="ARBA00022448"/>
    </source>
</evidence>
<dbReference type="PANTHER" id="PTHR33989">
    <property type="match status" value="1"/>
</dbReference>
<dbReference type="InterPro" id="IPR004796">
    <property type="entry name" value="PTS_IIC_cello"/>
</dbReference>
<keyword evidence="6 9" id="KW-1133">Transmembrane helix</keyword>
<keyword evidence="3 8" id="KW-1003">Cell membrane</keyword>
<feature type="transmembrane region" description="Helical" evidence="9">
    <location>
        <begin position="350"/>
        <end position="372"/>
    </location>
</feature>
<feature type="transmembrane region" description="Helical" evidence="9">
    <location>
        <begin position="318"/>
        <end position="343"/>
    </location>
</feature>
<dbReference type="GO" id="GO:0005886">
    <property type="term" value="C:plasma membrane"/>
    <property type="evidence" value="ECO:0007669"/>
    <property type="project" value="UniProtKB-SubCell"/>
</dbReference>
<dbReference type="Pfam" id="PF02378">
    <property type="entry name" value="PTS_EIIC"/>
    <property type="match status" value="1"/>
</dbReference>
<comment type="subcellular location">
    <subcellularLocation>
        <location evidence="1">Cell membrane</location>
        <topology evidence="1">Multi-pass membrane protein</topology>
    </subcellularLocation>
</comment>
<gene>
    <name evidence="11" type="ORF">SAMN03080606_01363</name>
</gene>